<dbReference type="EMBL" id="NMUH01001917">
    <property type="protein sequence ID" value="MQL96432.1"/>
    <property type="molecule type" value="Genomic_DNA"/>
</dbReference>
<dbReference type="AlphaFoldDB" id="A0A843VD02"/>
<dbReference type="Proteomes" id="UP000652761">
    <property type="component" value="Unassembled WGS sequence"/>
</dbReference>
<reference evidence="2" key="1">
    <citation type="submission" date="2017-07" db="EMBL/GenBank/DDBJ databases">
        <title>Taro Niue Genome Assembly and Annotation.</title>
        <authorList>
            <person name="Atibalentja N."/>
            <person name="Keating K."/>
            <person name="Fields C.J."/>
        </authorList>
    </citation>
    <scope>NUCLEOTIDE SEQUENCE</scope>
    <source>
        <strain evidence="2">Niue_2</strain>
        <tissue evidence="2">Leaf</tissue>
    </source>
</reference>
<comment type="caution">
    <text evidence="2">The sequence shown here is derived from an EMBL/GenBank/DDBJ whole genome shotgun (WGS) entry which is preliminary data.</text>
</comment>
<organism evidence="2 3">
    <name type="scientific">Colocasia esculenta</name>
    <name type="common">Wild taro</name>
    <name type="synonym">Arum esculentum</name>
    <dbReference type="NCBI Taxonomy" id="4460"/>
    <lineage>
        <taxon>Eukaryota</taxon>
        <taxon>Viridiplantae</taxon>
        <taxon>Streptophyta</taxon>
        <taxon>Embryophyta</taxon>
        <taxon>Tracheophyta</taxon>
        <taxon>Spermatophyta</taxon>
        <taxon>Magnoliopsida</taxon>
        <taxon>Liliopsida</taxon>
        <taxon>Araceae</taxon>
        <taxon>Aroideae</taxon>
        <taxon>Colocasieae</taxon>
        <taxon>Colocasia</taxon>
    </lineage>
</organism>
<name>A0A843VD02_COLES</name>
<evidence type="ECO:0000313" key="2">
    <source>
        <dbReference type="EMBL" id="MQL96432.1"/>
    </source>
</evidence>
<accession>A0A843VD02</accession>
<feature type="region of interest" description="Disordered" evidence="1">
    <location>
        <begin position="64"/>
        <end position="87"/>
    </location>
</feature>
<feature type="region of interest" description="Disordered" evidence="1">
    <location>
        <begin position="261"/>
        <end position="298"/>
    </location>
</feature>
<sequence>MDLHRSLPYAAHLTAVFEHFGVSLANEKAQTIPKFNIYCLKHLQKFMGFRIEGDQVRRGPVIEAPDAPEEVDPPPAVHSPQPVQVNQPPSEIRVTIPQDIPQSPTMHASSPLIPDVDPPSFFPQFHGSASTSTGGPSVPPKLYSFLEDKFGTITSSIQQMSENFELRIQRLENSMTGQFIKQKEAADHATQRFNRLIGTLGDASVQLKEHQDQLEKVLQGILANTQKNLFNSQEVVTQISKTRLSFAHMVDDMEGVKYYSQQQDETNHGETQLLEPRKPTTNHLKGKGVSLTKRDPVGQLTPTGLNQGLLFSVLTPQSLATLATCAHYRRSLSRLVHDRFSPYARPSGREGAPRRPARNHHKEYAQDRVALGVLAH</sequence>
<protein>
    <submittedName>
        <fullName evidence="2">Uncharacterized protein</fullName>
    </submittedName>
</protein>
<proteinExistence type="predicted"/>
<evidence type="ECO:0000313" key="3">
    <source>
        <dbReference type="Proteomes" id="UP000652761"/>
    </source>
</evidence>
<gene>
    <name evidence="2" type="ORF">Taro_029113</name>
</gene>
<feature type="region of interest" description="Disordered" evidence="1">
    <location>
        <begin position="341"/>
        <end position="369"/>
    </location>
</feature>
<keyword evidence="3" id="KW-1185">Reference proteome</keyword>
<evidence type="ECO:0000256" key="1">
    <source>
        <dbReference type="SAM" id="MobiDB-lite"/>
    </source>
</evidence>